<feature type="region of interest" description="Disordered" evidence="1">
    <location>
        <begin position="1"/>
        <end position="22"/>
    </location>
</feature>
<protein>
    <recommendedName>
        <fullName evidence="2">START domain-containing protein</fullName>
    </recommendedName>
</protein>
<keyword evidence="4" id="KW-1185">Reference proteome</keyword>
<dbReference type="InterPro" id="IPR023393">
    <property type="entry name" value="START-like_dom_sf"/>
</dbReference>
<feature type="domain" description="START" evidence="2">
    <location>
        <begin position="144"/>
        <end position="253"/>
    </location>
</feature>
<evidence type="ECO:0000256" key="1">
    <source>
        <dbReference type="SAM" id="MobiDB-lite"/>
    </source>
</evidence>
<evidence type="ECO:0000313" key="4">
    <source>
        <dbReference type="Proteomes" id="UP000481153"/>
    </source>
</evidence>
<dbReference type="Proteomes" id="UP000481153">
    <property type="component" value="Unassembled WGS sequence"/>
</dbReference>
<dbReference type="EMBL" id="VJMJ01000003">
    <property type="protein sequence ID" value="KAF0745108.1"/>
    <property type="molecule type" value="Genomic_DNA"/>
</dbReference>
<comment type="caution">
    <text evidence="3">The sequence shown here is derived from an EMBL/GenBank/DDBJ whole genome shotgun (WGS) entry which is preliminary data.</text>
</comment>
<gene>
    <name evidence="3" type="ORF">Ae201684_000679</name>
</gene>
<evidence type="ECO:0000259" key="2">
    <source>
        <dbReference type="PROSITE" id="PS50848"/>
    </source>
</evidence>
<name>A0A6G0XWM4_9STRA</name>
<dbReference type="PANTHER" id="PTHR13510:SF44">
    <property type="entry name" value="RABENOSYN-5"/>
    <property type="match status" value="1"/>
</dbReference>
<evidence type="ECO:0000313" key="3">
    <source>
        <dbReference type="EMBL" id="KAF0745108.1"/>
    </source>
</evidence>
<dbReference type="SUPFAM" id="SSF55961">
    <property type="entry name" value="Bet v1-like"/>
    <property type="match status" value="1"/>
</dbReference>
<sequence>MATHRLHTSKTSLPPHPGFFPTAHISTAEEEHLIALASKNHAAFLARHNDNLHTFWNLDTLVDDVEVCHTLSLNRTMQFRSRRTIAATLEEVYDVVSNLTDDQMSDTIQHTANDFLDTKILHEIHVSELKHVAVRWFAMKNPAPISKRDFCVLETQEETINAQGRRVWALSQHSVAFHSCPDLNSSLGLVRGDIVSAGLICAETEIPGTLELHYYVDMDLRGRVPQWTYKLRMRQHAASFVSSIHTRVHEMRLRNASRRTTFLSCPRTLAATAAVAPRRSIPSCGANAVAGVALEHSKQAQRVCMPCSNSINLLTQSRRSVNDKPLKSARSATATMGRGRGWDNFLFNDAD</sequence>
<dbReference type="PANTHER" id="PTHR13510">
    <property type="entry name" value="FYVE-FINGER-CONTAINING RAB5 EFFECTOR PROTEIN RABENOSYN-5-RELATED"/>
    <property type="match status" value="1"/>
</dbReference>
<dbReference type="GO" id="GO:0008289">
    <property type="term" value="F:lipid binding"/>
    <property type="evidence" value="ECO:0007669"/>
    <property type="project" value="InterPro"/>
</dbReference>
<proteinExistence type="predicted"/>
<dbReference type="Gene3D" id="3.30.530.20">
    <property type="match status" value="1"/>
</dbReference>
<organism evidence="3 4">
    <name type="scientific">Aphanomyces euteiches</name>
    <dbReference type="NCBI Taxonomy" id="100861"/>
    <lineage>
        <taxon>Eukaryota</taxon>
        <taxon>Sar</taxon>
        <taxon>Stramenopiles</taxon>
        <taxon>Oomycota</taxon>
        <taxon>Saprolegniomycetes</taxon>
        <taxon>Saprolegniales</taxon>
        <taxon>Verrucalvaceae</taxon>
        <taxon>Aphanomyces</taxon>
    </lineage>
</organism>
<dbReference type="AlphaFoldDB" id="A0A6G0XWM4"/>
<dbReference type="InterPro" id="IPR002913">
    <property type="entry name" value="START_lipid-bd_dom"/>
</dbReference>
<reference evidence="3 4" key="1">
    <citation type="submission" date="2019-07" db="EMBL/GenBank/DDBJ databases">
        <title>Genomics analysis of Aphanomyces spp. identifies a new class of oomycete effector associated with host adaptation.</title>
        <authorList>
            <person name="Gaulin E."/>
        </authorList>
    </citation>
    <scope>NUCLEOTIDE SEQUENCE [LARGE SCALE GENOMIC DNA]</scope>
    <source>
        <strain evidence="3 4">ATCC 201684</strain>
    </source>
</reference>
<dbReference type="PROSITE" id="PS50848">
    <property type="entry name" value="START"/>
    <property type="match status" value="1"/>
</dbReference>
<accession>A0A6G0XWM4</accession>
<dbReference type="InterPro" id="IPR052727">
    <property type="entry name" value="Rab4/Rab5_effector"/>
</dbReference>
<dbReference type="VEuPathDB" id="FungiDB:AeMF1_008842"/>
<dbReference type="Pfam" id="PF01852">
    <property type="entry name" value="START"/>
    <property type="match status" value="1"/>
</dbReference>